<proteinExistence type="predicted"/>
<protein>
    <recommendedName>
        <fullName evidence="3">Helix-turn-helix DNA binding domain protein</fullName>
    </recommendedName>
</protein>
<gene>
    <name evidence="1" type="ORF">DJ019_01800</name>
</gene>
<dbReference type="AlphaFoldDB" id="A0A328BQ98"/>
<dbReference type="Proteomes" id="UP000249524">
    <property type="component" value="Unassembled WGS sequence"/>
</dbReference>
<organism evidence="1 2">
    <name type="scientific">Phenylobacterium kunshanense</name>
    <dbReference type="NCBI Taxonomy" id="1445034"/>
    <lineage>
        <taxon>Bacteria</taxon>
        <taxon>Pseudomonadati</taxon>
        <taxon>Pseudomonadota</taxon>
        <taxon>Alphaproteobacteria</taxon>
        <taxon>Caulobacterales</taxon>
        <taxon>Caulobacteraceae</taxon>
        <taxon>Phenylobacterium</taxon>
    </lineage>
</organism>
<dbReference type="EMBL" id="QFYS01000001">
    <property type="protein sequence ID" value="RAK68769.1"/>
    <property type="molecule type" value="Genomic_DNA"/>
</dbReference>
<name>A0A328BQ98_9CAUL</name>
<accession>A0A328BQ98</accession>
<evidence type="ECO:0008006" key="3">
    <source>
        <dbReference type="Google" id="ProtNLM"/>
    </source>
</evidence>
<reference evidence="1 2" key="1">
    <citation type="submission" date="2018-05" db="EMBL/GenBank/DDBJ databases">
        <authorList>
            <person name="Lanie J.A."/>
            <person name="Ng W.-L."/>
            <person name="Kazmierczak K.M."/>
            <person name="Andrzejewski T.M."/>
            <person name="Davidsen T.M."/>
            <person name="Wayne K.J."/>
            <person name="Tettelin H."/>
            <person name="Glass J.I."/>
            <person name="Rusch D."/>
            <person name="Podicherti R."/>
            <person name="Tsui H.-C.T."/>
            <person name="Winkler M.E."/>
        </authorList>
    </citation>
    <scope>NUCLEOTIDE SEQUENCE [LARGE SCALE GENOMIC DNA]</scope>
    <source>
        <strain evidence="1 2">BUT-10</strain>
    </source>
</reference>
<keyword evidence="2" id="KW-1185">Reference proteome</keyword>
<comment type="caution">
    <text evidence="1">The sequence shown here is derived from an EMBL/GenBank/DDBJ whole genome shotgun (WGS) entry which is preliminary data.</text>
</comment>
<evidence type="ECO:0000313" key="1">
    <source>
        <dbReference type="EMBL" id="RAK68769.1"/>
    </source>
</evidence>
<sequence>MGTKPTPAATIDRIDVDGPYAPENCRWASPKEQARNKRNHRLVNHGGRSMPLSEACELAGVNYRSALYRLNRGKPWAALPAPPQADGGEG</sequence>
<evidence type="ECO:0000313" key="2">
    <source>
        <dbReference type="Proteomes" id="UP000249524"/>
    </source>
</evidence>